<dbReference type="Proteomes" id="UP000302218">
    <property type="component" value="Chromosome"/>
</dbReference>
<dbReference type="GeneID" id="40265450"/>
<organism evidence="1 2">
    <name type="scientific">Natrinema versiforme</name>
    <dbReference type="NCBI Taxonomy" id="88724"/>
    <lineage>
        <taxon>Archaea</taxon>
        <taxon>Methanobacteriati</taxon>
        <taxon>Methanobacteriota</taxon>
        <taxon>Stenosarchaea group</taxon>
        <taxon>Halobacteria</taxon>
        <taxon>Halobacteriales</taxon>
        <taxon>Natrialbaceae</taxon>
        <taxon>Natrinema</taxon>
    </lineage>
</organism>
<evidence type="ECO:0000313" key="2">
    <source>
        <dbReference type="Proteomes" id="UP000302218"/>
    </source>
</evidence>
<dbReference type="OrthoDB" id="165391at2157"/>
<proteinExistence type="predicted"/>
<protein>
    <submittedName>
        <fullName evidence="1">Uncharacterized protein</fullName>
    </submittedName>
</protein>
<reference evidence="2" key="1">
    <citation type="submission" date="2019-05" db="EMBL/GenBank/DDBJ databases">
        <title>Genome sequence and methylation pattern of the halophilic Archaeon Natrinema versiforme BOL5-4.</title>
        <authorList>
            <person name="DasSarma P."/>
            <person name="Anton B.P."/>
            <person name="DasSarma S.L."/>
            <person name="Martinez F.L."/>
            <person name="Guzman D."/>
            <person name="Roberts R.J."/>
            <person name="DasSarma S."/>
        </authorList>
    </citation>
    <scope>NUCLEOTIDE SEQUENCE [LARGE SCALE GENOMIC DNA]</scope>
    <source>
        <strain evidence="2">BOL5-4</strain>
    </source>
</reference>
<sequence>MNRREFIGFAAGGGISTTAGCLFADSEEYATLQEMYFINVHSSPVTVELSVENENTEDILHTEEREISPETDWYPDCVWPDEPITVVVNHINDN</sequence>
<dbReference type="EMBL" id="CP040330">
    <property type="protein sequence ID" value="QCS42530.1"/>
    <property type="molecule type" value="Genomic_DNA"/>
</dbReference>
<accession>A0A4P8WGU8</accession>
<evidence type="ECO:0000313" key="1">
    <source>
        <dbReference type="EMBL" id="QCS42530.1"/>
    </source>
</evidence>
<dbReference type="RefSeq" id="WP_138245014.1">
    <property type="nucleotide sequence ID" value="NZ_CP040330.1"/>
</dbReference>
<dbReference type="PROSITE" id="PS51257">
    <property type="entry name" value="PROKAR_LIPOPROTEIN"/>
    <property type="match status" value="1"/>
</dbReference>
<gene>
    <name evidence="1" type="ORF">FEJ81_09215</name>
</gene>
<name>A0A4P8WGU8_9EURY</name>
<dbReference type="AlphaFoldDB" id="A0A4P8WGU8"/>
<dbReference type="KEGG" id="nvr:FEJ81_09215"/>